<accession>A0A2X0LZH6</accession>
<dbReference type="AlphaFoldDB" id="A0A2X0LZH6"/>
<keyword evidence="1" id="KW-0812">Transmembrane</keyword>
<dbReference type="PANTHER" id="PTHR11567:SF142">
    <property type="entry name" value="PHOSPHOGLYCERATE MUTASE-LIKE PROTEIN"/>
    <property type="match status" value="1"/>
</dbReference>
<dbReference type="InterPro" id="IPR050645">
    <property type="entry name" value="Histidine_acid_phosphatase"/>
</dbReference>
<dbReference type="GO" id="GO:0016791">
    <property type="term" value="F:phosphatase activity"/>
    <property type="evidence" value="ECO:0007669"/>
    <property type="project" value="TreeGrafter"/>
</dbReference>
<evidence type="ECO:0000256" key="1">
    <source>
        <dbReference type="SAM" id="Phobius"/>
    </source>
</evidence>
<dbReference type="InterPro" id="IPR029033">
    <property type="entry name" value="His_PPase_superfam"/>
</dbReference>
<feature type="transmembrane region" description="Helical" evidence="1">
    <location>
        <begin position="426"/>
        <end position="448"/>
    </location>
</feature>
<dbReference type="PANTHER" id="PTHR11567">
    <property type="entry name" value="ACID PHOSPHATASE-RELATED"/>
    <property type="match status" value="1"/>
</dbReference>
<keyword evidence="3" id="KW-1185">Reference proteome</keyword>
<evidence type="ECO:0000313" key="3">
    <source>
        <dbReference type="Proteomes" id="UP000249464"/>
    </source>
</evidence>
<dbReference type="STRING" id="796604.A0A2X0LZH6"/>
<organism evidence="2 3">
    <name type="scientific">Microbotryum silenes-dioicae</name>
    <dbReference type="NCBI Taxonomy" id="796604"/>
    <lineage>
        <taxon>Eukaryota</taxon>
        <taxon>Fungi</taxon>
        <taxon>Dikarya</taxon>
        <taxon>Basidiomycota</taxon>
        <taxon>Pucciniomycotina</taxon>
        <taxon>Microbotryomycetes</taxon>
        <taxon>Microbotryales</taxon>
        <taxon>Microbotryaceae</taxon>
        <taxon>Microbotryum</taxon>
    </lineage>
</organism>
<keyword evidence="1" id="KW-0472">Membrane</keyword>
<dbReference type="Proteomes" id="UP000249464">
    <property type="component" value="Unassembled WGS sequence"/>
</dbReference>
<dbReference type="Gene3D" id="3.40.50.1240">
    <property type="entry name" value="Phosphoglycerate mutase-like"/>
    <property type="match status" value="1"/>
</dbReference>
<protein>
    <submittedName>
        <fullName evidence="2">BQ5605_C016g08183 protein</fullName>
    </submittedName>
</protein>
<dbReference type="EMBL" id="FQNC01000018">
    <property type="protein sequence ID" value="SGY21011.1"/>
    <property type="molecule type" value="Genomic_DNA"/>
</dbReference>
<reference evidence="2 3" key="1">
    <citation type="submission" date="2016-11" db="EMBL/GenBank/DDBJ databases">
        <authorList>
            <person name="Jaros S."/>
            <person name="Januszkiewicz K."/>
            <person name="Wedrychowicz H."/>
        </authorList>
    </citation>
    <scope>NUCLEOTIDE SEQUENCE [LARGE SCALE GENOMIC DNA]</scope>
</reference>
<dbReference type="SUPFAM" id="SSF53254">
    <property type="entry name" value="Phosphoglycerate mutase-like"/>
    <property type="match status" value="1"/>
</dbReference>
<gene>
    <name evidence="2" type="primary">BQ5605_C016g08183</name>
    <name evidence="2" type="ORF">BQ5605_C016G08183</name>
</gene>
<sequence>MANTNPVIGVVLLARHGDRAGFYQNPNTYAASNTSITPLGEQQLYQVGNMLRTIYADPSSDRAIQGLSNSTLNAAQINSTADGGGEGVCGDMVQLQQVALWQGFYPPNATVSSETLANGTNVTSPLNGYQTLQINTVLPADDVDFESWVNCETWANRTNEFYNSTVFLAKTAESAPFLKSLQTAGLVGGRNVPLVNAYNLYDFINVQRIHNATYSALLDTNGPYTLNAMRALADFHEYGSFTDSSDSGIGNIAGRTFLPRVLASFDQFANGTEVKIAHYQMSYKPFLSVFNMTDLSAAGFAGATAIVDYGSVATFELRKSMTNSTGFDVRFGFRNGSFDGTIPVSVPSSLVASFDFTYYPLFGSSSVDIPLASFETQLASSIIPNTTAWCHACSNTLNSGCATVALADKYEKLFQQSSSESHFSPVGAGFIGFAVTAVLGALILLLLARLGWVSFGSRQQRNRDLYPLRLGGPAKNVAGEDAGSVASSHF</sequence>
<name>A0A2X0LZH6_9BASI</name>
<proteinExistence type="predicted"/>
<keyword evidence="1" id="KW-1133">Transmembrane helix</keyword>
<evidence type="ECO:0000313" key="2">
    <source>
        <dbReference type="EMBL" id="SGY21011.1"/>
    </source>
</evidence>